<dbReference type="KEGG" id="cel:CELE_T05D4.2"/>
<organism evidence="2 3">
    <name type="scientific">Caenorhabditis elegans</name>
    <dbReference type="NCBI Taxonomy" id="6239"/>
    <lineage>
        <taxon>Eukaryota</taxon>
        <taxon>Metazoa</taxon>
        <taxon>Ecdysozoa</taxon>
        <taxon>Nematoda</taxon>
        <taxon>Chromadorea</taxon>
        <taxon>Rhabditida</taxon>
        <taxon>Rhabditina</taxon>
        <taxon>Rhabditomorpha</taxon>
        <taxon>Rhabditoidea</taxon>
        <taxon>Rhabditidae</taxon>
        <taxon>Peloderinae</taxon>
        <taxon>Caenorhabditis</taxon>
    </lineage>
</organism>
<dbReference type="GeneID" id="188126"/>
<evidence type="ECO:0000313" key="3">
    <source>
        <dbReference type="Proteomes" id="UP000001940"/>
    </source>
</evidence>
<dbReference type="PIR" id="T24515">
    <property type="entry name" value="T24515"/>
</dbReference>
<sequence>MYYREVRGSEIFYTKYYGPPTEKDTLAAKNPFEMMDYALKSPEHLTSAHSYTKNNHCQCYEIAVDICSEPRVRVKGLDRCWEYQIQSTVNAPPTPGEMRVIEFLKVYTTRMYSEDKIEGLKKWTENVTNVLDFPIHTINFSLDAFPQQNREIIDWLAKIRKDIPDVNIFGSNVVNEDLLYLLQTVNITDSVEFHLDTAEIFPYDIPVRAKYFLSSQTKWISIKQLMKLECTDIIANDTDFTDEELSTFILSWMKMETNENLTSLMTPIKSPKAVLSKLPHVIDAKGNVILTRDNEKRVCFYILEKNGLKKLIMR</sequence>
<dbReference type="Pfam" id="PF07735">
    <property type="entry name" value="FBA_2"/>
    <property type="match status" value="1"/>
</dbReference>
<gene>
    <name evidence="2" type="ORF">CELE_T05D4.2</name>
    <name evidence="2 4" type="ORF">T05D4.2</name>
</gene>
<dbReference type="AGR" id="WB:WBGene00011475"/>
<dbReference type="Proteomes" id="UP000001940">
    <property type="component" value="Chromosome III"/>
</dbReference>
<dbReference type="STRING" id="6239.T05D4.2.1"/>
<proteinExistence type="evidence at protein level"/>
<protein>
    <submittedName>
        <fullName evidence="2">F-box associated domain-containing protein</fullName>
    </submittedName>
</protein>
<dbReference type="WormBase" id="T05D4.2">
    <property type="protein sequence ID" value="CE16342"/>
    <property type="gene ID" value="WBGene00011475"/>
</dbReference>
<evidence type="ECO:0000313" key="2">
    <source>
        <dbReference type="EMBL" id="CAB03292.1"/>
    </source>
</evidence>
<dbReference type="PaxDb" id="6239-T05D4.2"/>
<dbReference type="PhylomeDB" id="O45748"/>
<dbReference type="PANTHER" id="PTHR21503">
    <property type="entry name" value="F-BOX-CONTAINING HYPOTHETICAL PROTEIN C.ELEGANS"/>
    <property type="match status" value="1"/>
</dbReference>
<keyword evidence="3" id="KW-1185">Reference proteome</keyword>
<reference evidence="2 3" key="1">
    <citation type="journal article" date="1998" name="Science">
        <title>Genome sequence of the nematode C. elegans: a platform for investigating biology.</title>
        <authorList>
            <consortium name="The C. elegans sequencing consortium"/>
            <person name="Sulson J.E."/>
            <person name="Waterston R."/>
        </authorList>
    </citation>
    <scope>NUCLEOTIDE SEQUENCE [LARGE SCALE GENOMIC DNA]</scope>
    <source>
        <strain evidence="2 3">Bristol N2</strain>
    </source>
</reference>
<evidence type="ECO:0000313" key="4">
    <source>
        <dbReference type="WormBase" id="T05D4.2"/>
    </source>
</evidence>
<keyword evidence="5" id="KW-1267">Proteomics identification</keyword>
<dbReference type="OrthoDB" id="5842403at2759"/>
<accession>O45748</accession>
<dbReference type="EMBL" id="BX284603">
    <property type="protein sequence ID" value="CAB03292.1"/>
    <property type="molecule type" value="Genomic_DNA"/>
</dbReference>
<dbReference type="FunCoup" id="O45748">
    <property type="interactions" value="723"/>
</dbReference>
<name>O45748_CAEEL</name>
<dbReference type="SMR" id="O45748"/>
<dbReference type="UCSC" id="T05D4.2">
    <property type="organism name" value="c. elegans"/>
</dbReference>
<dbReference type="eggNOG" id="ENOG502TJQU">
    <property type="taxonomic scope" value="Eukaryota"/>
</dbReference>
<dbReference type="OMA" id="IHTINFS"/>
<dbReference type="CTD" id="188126"/>
<dbReference type="Bgee" id="WBGene00011475">
    <property type="expression patterns" value="Expressed in embryo and 3 other cell types or tissues"/>
</dbReference>
<dbReference type="HOGENOM" id="CLU_028840_3_0_1"/>
<dbReference type="RefSeq" id="NP_499803.1">
    <property type="nucleotide sequence ID" value="NM_067402.3"/>
</dbReference>
<evidence type="ECO:0000259" key="1">
    <source>
        <dbReference type="Pfam" id="PF07735"/>
    </source>
</evidence>
<dbReference type="PANTHER" id="PTHR21503:SF53">
    <property type="entry name" value="F-BOX ASSOCIATED DOMAIN-CONTAINING PROTEIN-RELATED"/>
    <property type="match status" value="1"/>
</dbReference>
<dbReference type="InParanoid" id="O45748"/>
<evidence type="ECO:0007829" key="5">
    <source>
        <dbReference type="PeptideAtlas" id="O45748"/>
    </source>
</evidence>
<dbReference type="PeptideAtlas" id="O45748"/>
<feature type="domain" description="Sdz-33 F-box" evidence="1">
    <location>
        <begin position="215"/>
        <end position="264"/>
    </location>
</feature>
<dbReference type="AlphaFoldDB" id="O45748"/>
<dbReference type="InterPro" id="IPR012885">
    <property type="entry name" value="F-box_Sdz-33"/>
</dbReference>